<sequence>MATVVAKASAEKLIPVTLEQGGEISQHCVPDANIEKALEGIIISIFLN</sequence>
<dbReference type="InterPro" id="IPR016161">
    <property type="entry name" value="Ald_DH/histidinol_DH"/>
</dbReference>
<name>D1P3H4_9GAMM</name>
<dbReference type="AlphaFoldDB" id="D1P3H4"/>
<evidence type="ECO:0000313" key="2">
    <source>
        <dbReference type="EMBL" id="EFB72090.1"/>
    </source>
</evidence>
<proteinExistence type="predicted"/>
<protein>
    <submittedName>
        <fullName evidence="2">Uncharacterized protein</fullName>
    </submittedName>
</protein>
<dbReference type="GO" id="GO:0016620">
    <property type="term" value="F:oxidoreductase activity, acting on the aldehyde or oxo group of donors, NAD or NADP as acceptor"/>
    <property type="evidence" value="ECO:0007669"/>
    <property type="project" value="InterPro"/>
</dbReference>
<dbReference type="InterPro" id="IPR016162">
    <property type="entry name" value="Ald_DH_N"/>
</dbReference>
<gene>
    <name evidence="2" type="ORF">PROVRUST_06845</name>
</gene>
<dbReference type="Proteomes" id="UP000005512">
    <property type="component" value="Unassembled WGS sequence"/>
</dbReference>
<reference evidence="2" key="1">
    <citation type="submission" date="2009-12" db="EMBL/GenBank/DDBJ databases">
        <authorList>
            <person name="Weinstock G."/>
            <person name="Sodergren E."/>
            <person name="Clifton S."/>
            <person name="Fulton L."/>
            <person name="Fulton B."/>
            <person name="Courtney L."/>
            <person name="Fronick C."/>
            <person name="Harrison M."/>
            <person name="Strong C."/>
            <person name="Farmer C."/>
            <person name="Delahaunty K."/>
            <person name="Markovic C."/>
            <person name="Hall O."/>
            <person name="Minx P."/>
            <person name="Tomlinson C."/>
            <person name="Mitreva M."/>
            <person name="Nelson J."/>
            <person name="Hou S."/>
            <person name="Wollam A."/>
            <person name="Pepin K.H."/>
            <person name="Johnson M."/>
            <person name="Bhonagiri V."/>
            <person name="Nash W.E."/>
            <person name="Warren W."/>
            <person name="Chinwalla A."/>
            <person name="Mardis E.R."/>
            <person name="Wilson R.K."/>
        </authorList>
    </citation>
    <scope>NUCLEOTIDE SEQUENCE [LARGE SCALE GENOMIC DNA]</scope>
    <source>
        <strain evidence="2">DSM 4541</strain>
    </source>
</reference>
<dbReference type="InterPro" id="IPR016163">
    <property type="entry name" value="Ald_DH_C"/>
</dbReference>
<comment type="caution">
    <text evidence="2">The sequence shown here is derived from an EMBL/GenBank/DDBJ whole genome shotgun (WGS) entry which is preliminary data.</text>
</comment>
<dbReference type="Gene3D" id="3.40.605.10">
    <property type="entry name" value="Aldehyde Dehydrogenase, Chain A, domain 1"/>
    <property type="match status" value="1"/>
</dbReference>
<dbReference type="Gene3D" id="3.40.309.10">
    <property type="entry name" value="Aldehyde Dehydrogenase, Chain A, domain 2"/>
    <property type="match status" value="1"/>
</dbReference>
<organism evidence="2 3">
    <name type="scientific">Providencia rustigianii DSM 4541</name>
    <dbReference type="NCBI Taxonomy" id="500637"/>
    <lineage>
        <taxon>Bacteria</taxon>
        <taxon>Pseudomonadati</taxon>
        <taxon>Pseudomonadota</taxon>
        <taxon>Gammaproteobacteria</taxon>
        <taxon>Enterobacterales</taxon>
        <taxon>Morganellaceae</taxon>
        <taxon>Providencia</taxon>
    </lineage>
</organism>
<evidence type="ECO:0000256" key="1">
    <source>
        <dbReference type="ARBA" id="ARBA00023002"/>
    </source>
</evidence>
<keyword evidence="1" id="KW-0560">Oxidoreductase</keyword>
<accession>D1P3H4</accession>
<dbReference type="EMBL" id="ABXV02000027">
    <property type="protein sequence ID" value="EFB72090.1"/>
    <property type="molecule type" value="Genomic_DNA"/>
</dbReference>
<evidence type="ECO:0000313" key="3">
    <source>
        <dbReference type="Proteomes" id="UP000005512"/>
    </source>
</evidence>
<keyword evidence="3" id="KW-1185">Reference proteome</keyword>
<dbReference type="STRING" id="500637.PROVRUST_06845"/>
<dbReference type="HOGENOM" id="CLU_3156695_0_0_6"/>
<dbReference type="SUPFAM" id="SSF53720">
    <property type="entry name" value="ALDH-like"/>
    <property type="match status" value="1"/>
</dbReference>